<dbReference type="Pfam" id="PF06839">
    <property type="entry name" value="Zn_ribbon_GRF"/>
    <property type="match status" value="1"/>
</dbReference>
<dbReference type="SMART" id="SM00437">
    <property type="entry name" value="TOP1Ac"/>
    <property type="match status" value="1"/>
</dbReference>
<evidence type="ECO:0000256" key="1">
    <source>
        <dbReference type="ARBA" id="ARBA00000213"/>
    </source>
</evidence>
<dbReference type="GO" id="GO:0008270">
    <property type="term" value="F:zinc ion binding"/>
    <property type="evidence" value="ECO:0007669"/>
    <property type="project" value="UniProtKB-KW"/>
</dbReference>
<dbReference type="EMBL" id="PIXR01000224">
    <property type="protein sequence ID" value="TBU08113.1"/>
    <property type="molecule type" value="Genomic_DNA"/>
</dbReference>
<evidence type="ECO:0000259" key="13">
    <source>
        <dbReference type="PROSITE" id="PS51999"/>
    </source>
</evidence>
<dbReference type="Pfam" id="PF01751">
    <property type="entry name" value="Toprim"/>
    <property type="match status" value="1"/>
</dbReference>
<feature type="domain" description="GRF-type" evidence="13">
    <location>
        <begin position="806"/>
        <end position="846"/>
    </location>
</feature>
<dbReference type="VEuPathDB" id="MicrosporidiaDB:CWI36_0162p0010"/>
<dbReference type="InterPro" id="IPR010666">
    <property type="entry name" value="Znf_GRF"/>
</dbReference>
<organism evidence="15 16">
    <name type="scientific">Hamiltosporidium magnivora</name>
    <dbReference type="NCBI Taxonomy" id="148818"/>
    <lineage>
        <taxon>Eukaryota</taxon>
        <taxon>Fungi</taxon>
        <taxon>Fungi incertae sedis</taxon>
        <taxon>Microsporidia</taxon>
        <taxon>Dubosqiidae</taxon>
        <taxon>Hamiltosporidium</taxon>
    </lineage>
</organism>
<dbReference type="PROSITE" id="PS51999">
    <property type="entry name" value="ZF_GRF"/>
    <property type="match status" value="2"/>
</dbReference>
<dbReference type="VEuPathDB" id="MicrosporidiaDB:CWI39_0224p0020"/>
<dbReference type="GO" id="GO:0006310">
    <property type="term" value="P:DNA recombination"/>
    <property type="evidence" value="ECO:0007669"/>
    <property type="project" value="TreeGrafter"/>
</dbReference>
<sequence>MKVELQKAPKKSAMSLNALNIAEKPSVAKSISFTFCSSAKNIKSRHPTFVFPYSSYNMTFTSVLGHLFTLDFGNAPWSVDPFILFSAPIIQKPMHSNLLSHIKQQLHSKDLVIIWTDCDREGENIADQIQKFIKEQNQTIPIHRARFSSIDSATLNYAISNLTIINQNESNAVNTRQELDLRIGAAFTRFQTLAINSKSVISYGPCQIPTLGLVVERGNHIKNFVPENQQEILIKIENNSSNKKSEYLFSWKKNNIYDKSFSKLIYKYFLKYPFIIQNTISTPKTRLRPLPTRTVDMIKALTSYLKLPSHKIMEMAESMYTRGYISYPRTETDSFPSNFNYKEILSELECEGEYKNYICKTFCQDNNSKIKYAIGNTAKNYSFKYPRPGKNSDMAHLPIYPLKGSNGLSGSEKAIYDFISRRFLACISENATGTEKIIYGKVDEEIFTCKGLEVLTRGYLDIYKYENWESNIKEEIKEGTQYILFGNEINNHSEVINIIIKNKTSQKKAELILRKSLTKPPDYLTEAELISLMDKNGIGTDATIHEHIKKIITRLYAKKFNNKIIPLDLGNRLIQFYEEMKLSVGKCHLRSEMEKKLVKICKGEIRDSDVLKEEIEKHIKIYKILENGKDKFKSIINNFNSNNKDDGDNDDSGSGYGKEIESKNDFSYFNRNNENTTNNGSKENYNINFKNRNEKTRLSNFNNENEKNTKKYLNIRNNNDDKNEVLCHCGIICKISKVKKGKNVDKDFFSCEKWPNGCDFFQWCDDKSDETKRKKVQKNLYQQKYSSNSKNTEYTNTYQSKTDFLCHCGYETKTVKAKTKQNSGREFLCCKKLHKPCKFFAWKDEL</sequence>
<dbReference type="GO" id="GO:0005634">
    <property type="term" value="C:nucleus"/>
    <property type="evidence" value="ECO:0007669"/>
    <property type="project" value="TreeGrafter"/>
</dbReference>
<dbReference type="GO" id="GO:0006281">
    <property type="term" value="P:DNA repair"/>
    <property type="evidence" value="ECO:0007669"/>
    <property type="project" value="TreeGrafter"/>
</dbReference>
<evidence type="ECO:0000256" key="6">
    <source>
        <dbReference type="ARBA" id="ARBA00022833"/>
    </source>
</evidence>
<keyword evidence="9 11" id="KW-0413">Isomerase</keyword>
<dbReference type="PANTHER" id="PTHR11390">
    <property type="entry name" value="PROKARYOTIC DNA TOPOISOMERASE"/>
    <property type="match status" value="1"/>
</dbReference>
<dbReference type="Gene3D" id="2.70.20.10">
    <property type="entry name" value="Topoisomerase I, domain 3"/>
    <property type="match status" value="1"/>
</dbReference>
<dbReference type="PRINTS" id="PR00417">
    <property type="entry name" value="PRTPISMRASEI"/>
</dbReference>
<comment type="function">
    <text evidence="11">Introduces a single-strand break via transesterification at a target site in duplex DNA. Releases the supercoiling and torsional tension of DNA introduced during the DNA replication and transcription by transiently cleaving and rejoining one strand of the DNA duplex. The scissile phosphodiester is attacked by the catalytic tyrosine of the enzyme, resulting in the formation of a DNA-(5'-phosphotyrosyl)-enzyme intermediate and the expulsion of a 3'-OH DNA strand.</text>
</comment>
<evidence type="ECO:0000313" key="15">
    <source>
        <dbReference type="EMBL" id="TBU08113.1"/>
    </source>
</evidence>
<dbReference type="GO" id="GO:0006265">
    <property type="term" value="P:DNA topological change"/>
    <property type="evidence" value="ECO:0007669"/>
    <property type="project" value="InterPro"/>
</dbReference>
<comment type="caution">
    <text evidence="15">The sequence shown here is derived from an EMBL/GenBank/DDBJ whole genome shotgun (WGS) entry which is preliminary data.</text>
</comment>
<comment type="catalytic activity">
    <reaction evidence="1 11">
        <text>ATP-independent breakage of single-stranded DNA, followed by passage and rejoining.</text>
        <dbReference type="EC" id="5.6.2.1"/>
    </reaction>
</comment>
<dbReference type="InterPro" id="IPR000380">
    <property type="entry name" value="Topo_IA"/>
</dbReference>
<dbReference type="CDD" id="cd00186">
    <property type="entry name" value="TOP1Ac"/>
    <property type="match status" value="1"/>
</dbReference>
<keyword evidence="4" id="KW-0479">Metal-binding</keyword>
<dbReference type="Proteomes" id="UP000293045">
    <property type="component" value="Unassembled WGS sequence"/>
</dbReference>
<keyword evidence="5 10" id="KW-0863">Zinc-finger</keyword>
<dbReference type="Pfam" id="PF01131">
    <property type="entry name" value="Topoisom_bac"/>
    <property type="match status" value="1"/>
</dbReference>
<evidence type="ECO:0000256" key="9">
    <source>
        <dbReference type="ARBA" id="ARBA00023235"/>
    </source>
</evidence>
<comment type="similarity">
    <text evidence="2 11">Belongs to the type IA topoisomerase family.</text>
</comment>
<dbReference type="AlphaFoldDB" id="A0A4Q9LIV3"/>
<dbReference type="CDD" id="cd03362">
    <property type="entry name" value="TOPRIM_TopoIA_TopoIII"/>
    <property type="match status" value="1"/>
</dbReference>
<evidence type="ECO:0000256" key="11">
    <source>
        <dbReference type="RuleBase" id="RU362092"/>
    </source>
</evidence>
<evidence type="ECO:0000256" key="8">
    <source>
        <dbReference type="ARBA" id="ARBA00023125"/>
    </source>
</evidence>
<evidence type="ECO:0000256" key="7">
    <source>
        <dbReference type="ARBA" id="ARBA00023029"/>
    </source>
</evidence>
<evidence type="ECO:0000259" key="14">
    <source>
        <dbReference type="PROSITE" id="PS52039"/>
    </source>
</evidence>
<dbReference type="InterPro" id="IPR013826">
    <property type="entry name" value="Topo_IA_cen_sub3"/>
</dbReference>
<dbReference type="GO" id="GO:0003677">
    <property type="term" value="F:DNA binding"/>
    <property type="evidence" value="ECO:0007669"/>
    <property type="project" value="UniProtKB-KW"/>
</dbReference>
<keyword evidence="8 11" id="KW-0238">DNA-binding</keyword>
<dbReference type="InterPro" id="IPR003602">
    <property type="entry name" value="Topo_IA_DNA-bd_dom"/>
</dbReference>
<dbReference type="InterPro" id="IPR013824">
    <property type="entry name" value="Topo_IA_cen_sub1"/>
</dbReference>
<dbReference type="GO" id="GO:0003917">
    <property type="term" value="F:DNA topoisomerase type I (single strand cut, ATP-independent) activity"/>
    <property type="evidence" value="ECO:0007669"/>
    <property type="project" value="UniProtKB-EC"/>
</dbReference>
<dbReference type="Gene3D" id="1.10.460.10">
    <property type="entry name" value="Topoisomerase I, domain 2"/>
    <property type="match status" value="1"/>
</dbReference>
<dbReference type="PROSITE" id="PS50880">
    <property type="entry name" value="TOPRIM"/>
    <property type="match status" value="1"/>
</dbReference>
<dbReference type="PROSITE" id="PS52039">
    <property type="entry name" value="TOPO_IA_2"/>
    <property type="match status" value="1"/>
</dbReference>
<dbReference type="InterPro" id="IPR034144">
    <property type="entry name" value="TOPRIM_TopoIII"/>
</dbReference>
<dbReference type="InterPro" id="IPR013825">
    <property type="entry name" value="Topo_IA_cen_sub2"/>
</dbReference>
<dbReference type="InterPro" id="IPR003601">
    <property type="entry name" value="Topo_IA_2"/>
</dbReference>
<dbReference type="Gene3D" id="3.40.50.140">
    <property type="match status" value="1"/>
</dbReference>
<evidence type="ECO:0000259" key="12">
    <source>
        <dbReference type="PROSITE" id="PS50880"/>
    </source>
</evidence>
<gene>
    <name evidence="15" type="ORF">CWI39_0224p0020</name>
</gene>
<keyword evidence="7 11" id="KW-0799">Topoisomerase</keyword>
<keyword evidence="6" id="KW-0862">Zinc</keyword>
<evidence type="ECO:0000313" key="16">
    <source>
        <dbReference type="Proteomes" id="UP000293045"/>
    </source>
</evidence>
<dbReference type="SMART" id="SM00436">
    <property type="entry name" value="TOP1Bc"/>
    <property type="match status" value="1"/>
</dbReference>
<proteinExistence type="inferred from homology"/>
<feature type="domain" description="Topo IA-type catalytic" evidence="14">
    <location>
        <begin position="166"/>
        <end position="622"/>
    </location>
</feature>
<dbReference type="GO" id="GO:0031422">
    <property type="term" value="C:RecQ family helicase-topoisomerase III complex"/>
    <property type="evidence" value="ECO:0007669"/>
    <property type="project" value="TreeGrafter"/>
</dbReference>
<accession>A0A4Q9LIV3</accession>
<dbReference type="PANTHER" id="PTHR11390:SF21">
    <property type="entry name" value="DNA TOPOISOMERASE 3-ALPHA"/>
    <property type="match status" value="1"/>
</dbReference>
<feature type="domain" description="Toprim" evidence="12">
    <location>
        <begin position="17"/>
        <end position="148"/>
    </location>
</feature>
<dbReference type="SUPFAM" id="SSF56712">
    <property type="entry name" value="Prokaryotic type I DNA topoisomerase"/>
    <property type="match status" value="1"/>
</dbReference>
<dbReference type="InterPro" id="IPR006171">
    <property type="entry name" value="TOPRIM_dom"/>
</dbReference>
<evidence type="ECO:0000256" key="2">
    <source>
        <dbReference type="ARBA" id="ARBA00009446"/>
    </source>
</evidence>
<dbReference type="EC" id="5.6.2.1" evidence="3 11"/>
<dbReference type="InterPro" id="IPR013497">
    <property type="entry name" value="Topo_IA_cen"/>
</dbReference>
<evidence type="ECO:0000256" key="10">
    <source>
        <dbReference type="PROSITE-ProRule" id="PRU01343"/>
    </source>
</evidence>
<evidence type="ECO:0000256" key="3">
    <source>
        <dbReference type="ARBA" id="ARBA00012891"/>
    </source>
</evidence>
<evidence type="ECO:0000256" key="4">
    <source>
        <dbReference type="ARBA" id="ARBA00022723"/>
    </source>
</evidence>
<evidence type="ECO:0000256" key="5">
    <source>
        <dbReference type="ARBA" id="ARBA00022771"/>
    </source>
</evidence>
<feature type="domain" description="GRF-type" evidence="13">
    <location>
        <begin position="727"/>
        <end position="767"/>
    </location>
</feature>
<name>A0A4Q9LIV3_9MICR</name>
<dbReference type="SMART" id="SM00493">
    <property type="entry name" value="TOPRIM"/>
    <property type="match status" value="1"/>
</dbReference>
<dbReference type="Gene3D" id="1.10.290.10">
    <property type="entry name" value="Topoisomerase I, domain 4"/>
    <property type="match status" value="1"/>
</dbReference>
<protein>
    <recommendedName>
        <fullName evidence="3 11">DNA topoisomerase</fullName>
        <ecNumber evidence="3 11">5.6.2.1</ecNumber>
    </recommendedName>
</protein>
<reference evidence="15 16" key="1">
    <citation type="submission" date="2017-12" db="EMBL/GenBank/DDBJ databases">
        <authorList>
            <person name="Pombert J.-F."/>
            <person name="Haag K.L."/>
            <person name="Ebert D."/>
        </authorList>
    </citation>
    <scope>NUCLEOTIDE SEQUENCE [LARGE SCALE GENOMIC DNA]</scope>
    <source>
        <strain evidence="15">IL-BN-2</strain>
    </source>
</reference>
<dbReference type="InterPro" id="IPR023405">
    <property type="entry name" value="Topo_IA_core_domain"/>
</dbReference>